<gene>
    <name evidence="1" type="ORF">IHE55_07315</name>
</gene>
<organism evidence="1 2">
    <name type="scientific">Streptomyces pactum</name>
    <dbReference type="NCBI Taxonomy" id="68249"/>
    <lineage>
        <taxon>Bacteria</taxon>
        <taxon>Bacillati</taxon>
        <taxon>Actinomycetota</taxon>
        <taxon>Actinomycetes</taxon>
        <taxon>Kitasatosporales</taxon>
        <taxon>Streptomycetaceae</taxon>
        <taxon>Streptomyces</taxon>
    </lineage>
</organism>
<reference evidence="1 2" key="1">
    <citation type="submission" date="2020-09" db="EMBL/GenBank/DDBJ databases">
        <title>Biosynthesis of the nuclear factor of activated T cells inhibitor NFAT-133 and its congeners in Streptomyces pactum.</title>
        <authorList>
            <person name="Zhou W."/>
            <person name="Posri P."/>
            <person name="Abugrain M.E."/>
            <person name="Weisberg A.J."/>
            <person name="Chang J.H."/>
            <person name="Mahmud T."/>
        </authorList>
    </citation>
    <scope>NUCLEOTIDE SEQUENCE [LARGE SCALE GENOMIC DNA]</scope>
    <source>
        <strain evidence="1 2">ATCC 27456</strain>
    </source>
</reference>
<keyword evidence="2" id="KW-1185">Reference proteome</keyword>
<sequence>MTPDPARADADDADAAVRANEAIRDFLRARTTRPLLPDERVEYRRLLGVYLGAVRSRIGTAA</sequence>
<dbReference type="Proteomes" id="UP000807371">
    <property type="component" value="Unassembled WGS sequence"/>
</dbReference>
<protein>
    <submittedName>
        <fullName evidence="1">Uncharacterized protein</fullName>
    </submittedName>
</protein>
<comment type="caution">
    <text evidence="1">The sequence shown here is derived from an EMBL/GenBank/DDBJ whole genome shotgun (WGS) entry which is preliminary data.</text>
</comment>
<name>A0ABS0NHF0_9ACTN</name>
<accession>A0ABS0NHF0</accession>
<proteinExistence type="predicted"/>
<evidence type="ECO:0000313" key="2">
    <source>
        <dbReference type="Proteomes" id="UP000807371"/>
    </source>
</evidence>
<dbReference type="EMBL" id="JACYXC010000001">
    <property type="protein sequence ID" value="MBH5334620.1"/>
    <property type="molecule type" value="Genomic_DNA"/>
</dbReference>
<evidence type="ECO:0000313" key="1">
    <source>
        <dbReference type="EMBL" id="MBH5334620.1"/>
    </source>
</evidence>